<proteinExistence type="predicted"/>
<dbReference type="EMBL" id="SJPL01000001">
    <property type="protein sequence ID" value="TWT68306.1"/>
    <property type="molecule type" value="Genomic_DNA"/>
</dbReference>
<keyword evidence="2" id="KW-1185">Reference proteome</keyword>
<sequence length="279" mass="31351">MRIDQSATGFVTFDQRRRTNDHLVQNVFDQVLEAAGRDGYASAETPDAIDGQTPGIAEAWDQWYRNESLGRYRQTENRQQLGQTFANVMVQASESAGYVDPIGFLNQLSDDQMEAVRQIHALAEPIRVSSLSEEGALNLLLPPAAQIDLDNDGLTESGKAYGIRFPDSQTPLDVVTAWENATADMDESERMMHMLHMKLPVLTSNAVVKPDGTFSHFRQPGDPDWINPMASEDYSYRGATEDMIDYLNAFRSQIPSDRFQRDMAFWQSFRSELITAGVD</sequence>
<dbReference type="AlphaFoldDB" id="A0A5C5XY23"/>
<reference evidence="1 2" key="1">
    <citation type="submission" date="2019-02" db="EMBL/GenBank/DDBJ databases">
        <title>Deep-cultivation of Planctomycetes and their phenomic and genomic characterization uncovers novel biology.</title>
        <authorList>
            <person name="Wiegand S."/>
            <person name="Jogler M."/>
            <person name="Boedeker C."/>
            <person name="Pinto D."/>
            <person name="Vollmers J."/>
            <person name="Rivas-Marin E."/>
            <person name="Kohn T."/>
            <person name="Peeters S.H."/>
            <person name="Heuer A."/>
            <person name="Rast P."/>
            <person name="Oberbeckmann S."/>
            <person name="Bunk B."/>
            <person name="Jeske O."/>
            <person name="Meyerdierks A."/>
            <person name="Storesund J.E."/>
            <person name="Kallscheuer N."/>
            <person name="Luecker S."/>
            <person name="Lage O.M."/>
            <person name="Pohl T."/>
            <person name="Merkel B.J."/>
            <person name="Hornburger P."/>
            <person name="Mueller R.-W."/>
            <person name="Bruemmer F."/>
            <person name="Labrenz M."/>
            <person name="Spormann A.M."/>
            <person name="Op Den Camp H."/>
            <person name="Overmann J."/>
            <person name="Amann R."/>
            <person name="Jetten M.S.M."/>
            <person name="Mascher T."/>
            <person name="Medema M.H."/>
            <person name="Devos D.P."/>
            <person name="Kaster A.-K."/>
            <person name="Ovreas L."/>
            <person name="Rohde M."/>
            <person name="Galperin M.Y."/>
            <person name="Jogler C."/>
        </authorList>
    </citation>
    <scope>NUCLEOTIDE SEQUENCE [LARGE SCALE GENOMIC DNA]</scope>
    <source>
        <strain evidence="1 2">Pan14r</strain>
    </source>
</reference>
<accession>A0A5C5XY23</accession>
<organism evidence="1 2">
    <name type="scientific">Crateriforma conspicua</name>
    <dbReference type="NCBI Taxonomy" id="2527996"/>
    <lineage>
        <taxon>Bacteria</taxon>
        <taxon>Pseudomonadati</taxon>
        <taxon>Planctomycetota</taxon>
        <taxon>Planctomycetia</taxon>
        <taxon>Planctomycetales</taxon>
        <taxon>Planctomycetaceae</taxon>
        <taxon>Crateriforma</taxon>
    </lineage>
</organism>
<comment type="caution">
    <text evidence="1">The sequence shown here is derived from an EMBL/GenBank/DDBJ whole genome shotgun (WGS) entry which is preliminary data.</text>
</comment>
<gene>
    <name evidence="1" type="ORF">Pan14r_05500</name>
</gene>
<evidence type="ECO:0000313" key="2">
    <source>
        <dbReference type="Proteomes" id="UP000317238"/>
    </source>
</evidence>
<dbReference type="OrthoDB" id="291863at2"/>
<dbReference type="RefSeq" id="WP_145296670.1">
    <property type="nucleotide sequence ID" value="NZ_CP036319.1"/>
</dbReference>
<name>A0A5C5XY23_9PLAN</name>
<evidence type="ECO:0000313" key="1">
    <source>
        <dbReference type="EMBL" id="TWT68306.1"/>
    </source>
</evidence>
<protein>
    <submittedName>
        <fullName evidence="1">Uncharacterized protein</fullName>
    </submittedName>
</protein>
<dbReference type="Proteomes" id="UP000317238">
    <property type="component" value="Unassembled WGS sequence"/>
</dbReference>